<gene>
    <name evidence="7" type="ORF">DL238_15320</name>
</gene>
<dbReference type="Pfam" id="PF00691">
    <property type="entry name" value="OmpA"/>
    <property type="match status" value="1"/>
</dbReference>
<feature type="domain" description="OmpA-like" evidence="6">
    <location>
        <begin position="174"/>
        <end position="293"/>
    </location>
</feature>
<dbReference type="InterPro" id="IPR010916">
    <property type="entry name" value="TonB_box_CS"/>
</dbReference>
<dbReference type="PANTHER" id="PTHR30329:SF21">
    <property type="entry name" value="LIPOPROTEIN YIAD-RELATED"/>
    <property type="match status" value="1"/>
</dbReference>
<accession>A0A395LGW1</accession>
<dbReference type="PROSITE" id="PS51123">
    <property type="entry name" value="OMPA_2"/>
    <property type="match status" value="1"/>
</dbReference>
<evidence type="ECO:0000256" key="2">
    <source>
        <dbReference type="ARBA" id="ARBA00023136"/>
    </source>
</evidence>
<feature type="chain" id="PRO_5017232643" evidence="5">
    <location>
        <begin position="30"/>
        <end position="298"/>
    </location>
</feature>
<evidence type="ECO:0000313" key="8">
    <source>
        <dbReference type="Proteomes" id="UP000254101"/>
    </source>
</evidence>
<evidence type="ECO:0000256" key="5">
    <source>
        <dbReference type="SAM" id="SignalP"/>
    </source>
</evidence>
<dbReference type="InterPro" id="IPR006665">
    <property type="entry name" value="OmpA-like"/>
</dbReference>
<dbReference type="Proteomes" id="UP000254101">
    <property type="component" value="Unassembled WGS sequence"/>
</dbReference>
<dbReference type="OrthoDB" id="113254at2"/>
<keyword evidence="5" id="KW-0732">Signal</keyword>
<dbReference type="InterPro" id="IPR050330">
    <property type="entry name" value="Bact_OuterMem_StrucFunc"/>
</dbReference>
<dbReference type="Gene3D" id="3.30.1330.60">
    <property type="entry name" value="OmpA-like domain"/>
    <property type="match status" value="1"/>
</dbReference>
<keyword evidence="2 4" id="KW-0472">Membrane</keyword>
<dbReference type="InterPro" id="IPR036737">
    <property type="entry name" value="OmpA-like_sf"/>
</dbReference>
<dbReference type="AlphaFoldDB" id="A0A395LGW1"/>
<dbReference type="PANTHER" id="PTHR30329">
    <property type="entry name" value="STATOR ELEMENT OF FLAGELLAR MOTOR COMPLEX"/>
    <property type="match status" value="1"/>
</dbReference>
<evidence type="ECO:0000256" key="1">
    <source>
        <dbReference type="ARBA" id="ARBA00004442"/>
    </source>
</evidence>
<evidence type="ECO:0000259" key="6">
    <source>
        <dbReference type="PROSITE" id="PS51123"/>
    </source>
</evidence>
<comment type="caution">
    <text evidence="7">The sequence shown here is derived from an EMBL/GenBank/DDBJ whole genome shotgun (WGS) entry which is preliminary data.</text>
</comment>
<organism evidence="7 8">
    <name type="scientific">Alteriqipengyuania lutimaris</name>
    <dbReference type="NCBI Taxonomy" id="1538146"/>
    <lineage>
        <taxon>Bacteria</taxon>
        <taxon>Pseudomonadati</taxon>
        <taxon>Pseudomonadota</taxon>
        <taxon>Alphaproteobacteria</taxon>
        <taxon>Sphingomonadales</taxon>
        <taxon>Erythrobacteraceae</taxon>
        <taxon>Alteriqipengyuania</taxon>
    </lineage>
</organism>
<dbReference type="PRINTS" id="PR01021">
    <property type="entry name" value="OMPADOMAIN"/>
</dbReference>
<sequence>MNTISNSTRAALVCGIAALALPASGSAQEQWEDAPAETTAENTLTVTGAFPADISGLPDGPEIDGFISAQADDRIQVTSEDGTQTVVFVANATEIKSRGGFLGLGRTSLDDSQLFNGVPVTVRTVQWDQGLIAQRISMKESDLKTAAMIQRGTQQGFAEQTAATEALRGRVADIDNYNVKGTTNVYFDTGEYALSGQAQSQLCGAAAQADAMDNALLLVVGYTDSTGSYEINQELSEKRAERVVNYLQQQCGWKPYRMLTPTGMAQADPVADNSTDYGKQQNRRVAVNILVSKAVDGM</sequence>
<keyword evidence="3" id="KW-0998">Cell outer membrane</keyword>
<feature type="signal peptide" evidence="5">
    <location>
        <begin position="1"/>
        <end position="29"/>
    </location>
</feature>
<protein>
    <submittedName>
        <fullName evidence="7">OmpA family protein</fullName>
    </submittedName>
</protein>
<dbReference type="PROSITE" id="PS00430">
    <property type="entry name" value="TONB_DEPENDENT_REC_1"/>
    <property type="match status" value="1"/>
</dbReference>
<comment type="subcellular location">
    <subcellularLocation>
        <location evidence="1">Cell outer membrane</location>
    </subcellularLocation>
</comment>
<dbReference type="SUPFAM" id="SSF103088">
    <property type="entry name" value="OmpA-like"/>
    <property type="match status" value="1"/>
</dbReference>
<reference evidence="7 8" key="1">
    <citation type="submission" date="2018-07" db="EMBL/GenBank/DDBJ databases">
        <title>Erythrobacter nanhaiensis sp. nov., a novel member of the genus Erythrobacter isolated from the South China Sea.</title>
        <authorList>
            <person name="Chen X."/>
            <person name="Liu J."/>
        </authorList>
    </citation>
    <scope>NUCLEOTIDE SEQUENCE [LARGE SCALE GENOMIC DNA]</scope>
    <source>
        <strain evidence="7 8">S-5</strain>
    </source>
</reference>
<keyword evidence="8" id="KW-1185">Reference proteome</keyword>
<dbReference type="RefSeq" id="WP_115493300.1">
    <property type="nucleotide sequence ID" value="NZ_JACHWW010000002.1"/>
</dbReference>
<evidence type="ECO:0000313" key="7">
    <source>
        <dbReference type="EMBL" id="RDS76033.1"/>
    </source>
</evidence>
<dbReference type="InterPro" id="IPR006664">
    <property type="entry name" value="OMP_bac"/>
</dbReference>
<proteinExistence type="predicted"/>
<dbReference type="GO" id="GO:0009279">
    <property type="term" value="C:cell outer membrane"/>
    <property type="evidence" value="ECO:0007669"/>
    <property type="project" value="UniProtKB-SubCell"/>
</dbReference>
<evidence type="ECO:0000256" key="4">
    <source>
        <dbReference type="PROSITE-ProRule" id="PRU00473"/>
    </source>
</evidence>
<dbReference type="EMBL" id="QRBB01000002">
    <property type="protein sequence ID" value="RDS76033.1"/>
    <property type="molecule type" value="Genomic_DNA"/>
</dbReference>
<name>A0A395LGW1_9SPHN</name>
<evidence type="ECO:0000256" key="3">
    <source>
        <dbReference type="ARBA" id="ARBA00023237"/>
    </source>
</evidence>
<dbReference type="CDD" id="cd07185">
    <property type="entry name" value="OmpA_C-like"/>
    <property type="match status" value="1"/>
</dbReference>